<keyword evidence="5 7" id="KW-0472">Membrane</keyword>
<comment type="subcellular location">
    <subcellularLocation>
        <location evidence="1 7">Cell outer membrane</location>
        <topology evidence="1 7">Multi-pass membrane protein</topology>
    </subcellularLocation>
</comment>
<evidence type="ECO:0000313" key="9">
    <source>
        <dbReference type="EMBL" id="MBO9204654.1"/>
    </source>
</evidence>
<protein>
    <submittedName>
        <fullName evidence="9">SusC/RagA family TonB-linked outer membrane protein</fullName>
    </submittedName>
</protein>
<dbReference type="InterPro" id="IPR011662">
    <property type="entry name" value="Secretin/TonB_short_N"/>
</dbReference>
<evidence type="ECO:0000256" key="7">
    <source>
        <dbReference type="PROSITE-ProRule" id="PRU01360"/>
    </source>
</evidence>
<keyword evidence="10" id="KW-1185">Reference proteome</keyword>
<reference evidence="9 10" key="1">
    <citation type="submission" date="2021-03" db="EMBL/GenBank/DDBJ databases">
        <title>Assistant Professor.</title>
        <authorList>
            <person name="Huq M.A."/>
        </authorList>
    </citation>
    <scope>NUCLEOTIDE SEQUENCE [LARGE SCALE GENOMIC DNA]</scope>
    <source>
        <strain evidence="9 10">MAH-29</strain>
    </source>
</reference>
<evidence type="ECO:0000256" key="5">
    <source>
        <dbReference type="ARBA" id="ARBA00023136"/>
    </source>
</evidence>
<keyword evidence="2 7" id="KW-0813">Transport</keyword>
<dbReference type="SUPFAM" id="SSF49464">
    <property type="entry name" value="Carboxypeptidase regulatory domain-like"/>
    <property type="match status" value="1"/>
</dbReference>
<evidence type="ECO:0000313" key="10">
    <source>
        <dbReference type="Proteomes" id="UP000677244"/>
    </source>
</evidence>
<accession>A0ABS3Z3E3</accession>
<organism evidence="9 10">
    <name type="scientific">Niastella soli</name>
    <dbReference type="NCBI Taxonomy" id="2821487"/>
    <lineage>
        <taxon>Bacteria</taxon>
        <taxon>Pseudomonadati</taxon>
        <taxon>Bacteroidota</taxon>
        <taxon>Chitinophagia</taxon>
        <taxon>Chitinophagales</taxon>
        <taxon>Chitinophagaceae</taxon>
        <taxon>Niastella</taxon>
    </lineage>
</organism>
<evidence type="ECO:0000256" key="6">
    <source>
        <dbReference type="ARBA" id="ARBA00023237"/>
    </source>
</evidence>
<dbReference type="Pfam" id="PF07660">
    <property type="entry name" value="STN"/>
    <property type="match status" value="1"/>
</dbReference>
<comment type="caution">
    <text evidence="9">The sequence shown here is derived from an EMBL/GenBank/DDBJ whole genome shotgun (WGS) entry which is preliminary data.</text>
</comment>
<dbReference type="InterPro" id="IPR039426">
    <property type="entry name" value="TonB-dep_rcpt-like"/>
</dbReference>
<evidence type="ECO:0000256" key="2">
    <source>
        <dbReference type="ARBA" id="ARBA00022448"/>
    </source>
</evidence>
<dbReference type="NCBIfam" id="TIGR04057">
    <property type="entry name" value="SusC_RagA_signa"/>
    <property type="match status" value="1"/>
</dbReference>
<keyword evidence="6 7" id="KW-0998">Cell outer membrane</keyword>
<evidence type="ECO:0000256" key="4">
    <source>
        <dbReference type="ARBA" id="ARBA00022692"/>
    </source>
</evidence>
<evidence type="ECO:0000256" key="1">
    <source>
        <dbReference type="ARBA" id="ARBA00004571"/>
    </source>
</evidence>
<dbReference type="InterPro" id="IPR012910">
    <property type="entry name" value="Plug_dom"/>
</dbReference>
<dbReference type="Proteomes" id="UP000677244">
    <property type="component" value="Unassembled WGS sequence"/>
</dbReference>
<dbReference type="Gene3D" id="3.55.50.30">
    <property type="match status" value="1"/>
</dbReference>
<keyword evidence="4 7" id="KW-0812">Transmembrane</keyword>
<sequence>MITLKEKDASLSKVLTQIQKQTGYSFFLSDETTKEAKPITIEVKNATLKQVLDICFKDQPFTYQINQHAITITPKKNNSKDLPKPIDIKGRVVNEKGEPVLASITVKGTTKGTATNKDGWFVLTGVEESATLIVSGVGIETTEIKADGRTQLEIAVRISVRPLDEVQMIAYGQTTKRFQTGNVSTLKGTEIEKQPVSNPIVAMEGRVPGLYITQSNGLAGGNVKFNIQGQNSILQGNAPLIVVDGVPYVSELPTSTLANNAGIGGSPLAGGSPLSFINPGDIERIDVLKDADATAIYGSRAANGALLITTKSGKADKTRVDINFYQGVGKVPKEISLMNTRQYLDMRYEGLQNDGISPIPDNQYDLTLWDTTKYTNWQKEMIGRTASYTNAQVALSGGGANTKYLVSGTYHRETTVFPENYSDQKASAHFSLNSASADKRFNFQLSQNFMYDYNRLPVVDFTNYITLAPNAPDLKNPDGSLNWVPNADGTSTINNPLQNIYINYKGKTINLINNAVLSYNLTPYLSVKSNFGYTFMQINEYDAYQPLIAVRPEDRPYTQRSALYGNSNVNSWIVEPQLIFSKSMGGGDLEGLVGTTFLQNTSKGNYLVGTGYNSDAAMEDIHSAASIVSGVTTGSNVNAVYKYQALFGRITYNWQKKYILNLTGRRDGSSRFGADNRFHNFGSVGAAWIFSNEKWSTDELKFLSFGKIKGSYGTTGNDQIGDYQYFSLYNPTTAPVPYQGNAGLAASGFPNPYLQWEVTKKLQGGVELGFVQNKILLTANYVHNKSSNQLLNYSLPSFTGSEQVYSNFPAVVENTSWELTLNTFNIKKRNFEWTSSFNLTIPKNKLVSFPDLATSTYAERLVVGQPVNIVKAYQYLGVDPATGLYSFSDGEKGMTSNPDTILNAFTQMININPKYYGGFENNFTYKRFQLTVFLQFVKKLSPRYIPMRVPGRFQGGFNNQPEAITDRWQKPGDIAYAQKYSSNFSLFSTYFDLPNSSYAYEDGSFIRLKNLYLSYEFSDELMKSMKLRSCRLFIQGQNLFTITSYKGLDPETASLDLALPPLRVLTFGINVGL</sequence>
<dbReference type="PROSITE" id="PS52016">
    <property type="entry name" value="TONB_DEPENDENT_REC_3"/>
    <property type="match status" value="1"/>
</dbReference>
<dbReference type="Pfam" id="PF07715">
    <property type="entry name" value="Plug"/>
    <property type="match status" value="1"/>
</dbReference>
<dbReference type="InterPro" id="IPR037066">
    <property type="entry name" value="Plug_dom_sf"/>
</dbReference>
<dbReference type="NCBIfam" id="TIGR04056">
    <property type="entry name" value="OMP_RagA_SusC"/>
    <property type="match status" value="1"/>
</dbReference>
<dbReference type="EMBL" id="JAGHKO010000014">
    <property type="protein sequence ID" value="MBO9204654.1"/>
    <property type="molecule type" value="Genomic_DNA"/>
</dbReference>
<name>A0ABS3Z3E3_9BACT</name>
<evidence type="ECO:0000256" key="3">
    <source>
        <dbReference type="ARBA" id="ARBA00022452"/>
    </source>
</evidence>
<comment type="similarity">
    <text evidence="7">Belongs to the TonB-dependent receptor family.</text>
</comment>
<dbReference type="SMART" id="SM00965">
    <property type="entry name" value="STN"/>
    <property type="match status" value="1"/>
</dbReference>
<keyword evidence="3 7" id="KW-1134">Transmembrane beta strand</keyword>
<proteinExistence type="inferred from homology"/>
<dbReference type="Gene3D" id="2.170.130.10">
    <property type="entry name" value="TonB-dependent receptor, plug domain"/>
    <property type="match status" value="1"/>
</dbReference>
<feature type="domain" description="Secretin/TonB short N-terminal" evidence="8">
    <location>
        <begin position="24"/>
        <end position="75"/>
    </location>
</feature>
<dbReference type="RefSeq" id="WP_209143438.1">
    <property type="nucleotide sequence ID" value="NZ_JAGHKO010000014.1"/>
</dbReference>
<dbReference type="InterPro" id="IPR023997">
    <property type="entry name" value="TonB-dep_OMP_SusC/RagA_CS"/>
</dbReference>
<dbReference type="InterPro" id="IPR023996">
    <property type="entry name" value="TonB-dep_OMP_SusC/RagA"/>
</dbReference>
<evidence type="ECO:0000259" key="8">
    <source>
        <dbReference type="SMART" id="SM00965"/>
    </source>
</evidence>
<dbReference type="SUPFAM" id="SSF56935">
    <property type="entry name" value="Porins"/>
    <property type="match status" value="1"/>
</dbReference>
<dbReference type="InterPro" id="IPR008969">
    <property type="entry name" value="CarboxyPept-like_regulatory"/>
</dbReference>
<gene>
    <name evidence="9" type="ORF">J7I42_30480</name>
</gene>
<dbReference type="Gene3D" id="2.40.170.20">
    <property type="entry name" value="TonB-dependent receptor, beta-barrel domain"/>
    <property type="match status" value="1"/>
</dbReference>
<dbReference type="InterPro" id="IPR036942">
    <property type="entry name" value="Beta-barrel_TonB_sf"/>
</dbReference>
<dbReference type="Pfam" id="PF13715">
    <property type="entry name" value="CarbopepD_reg_2"/>
    <property type="match status" value="1"/>
</dbReference>